<dbReference type="PANTHER" id="PTHR12029:SF11">
    <property type="entry name" value="METHYLTRANSFERASE TARBP1-RELATED"/>
    <property type="match status" value="1"/>
</dbReference>
<protein>
    <submittedName>
        <fullName evidence="5 6">Probable methyltransferase TARBP1</fullName>
    </submittedName>
</protein>
<dbReference type="InterPro" id="IPR045330">
    <property type="entry name" value="TRM3/TARBP1"/>
</dbReference>
<evidence type="ECO:0000313" key="6">
    <source>
        <dbReference type="RefSeq" id="XP_052122012.1"/>
    </source>
</evidence>
<dbReference type="GO" id="GO:0003723">
    <property type="term" value="F:RNA binding"/>
    <property type="evidence" value="ECO:0007669"/>
    <property type="project" value="InterPro"/>
</dbReference>
<evidence type="ECO:0000256" key="2">
    <source>
        <dbReference type="ARBA" id="ARBA00022679"/>
    </source>
</evidence>
<feature type="domain" description="tRNA/rRNA methyltransferase SpoU type" evidence="3">
    <location>
        <begin position="1396"/>
        <end position="1537"/>
    </location>
</feature>
<dbReference type="SUPFAM" id="SSF75217">
    <property type="entry name" value="alpha/beta knot"/>
    <property type="match status" value="1"/>
</dbReference>
<evidence type="ECO:0000313" key="5">
    <source>
        <dbReference type="RefSeq" id="XP_026285664.2"/>
    </source>
</evidence>
<dbReference type="GO" id="GO:0016423">
    <property type="term" value="F:tRNA (guanine) methyltransferase activity"/>
    <property type="evidence" value="ECO:0007669"/>
    <property type="project" value="InterPro"/>
</dbReference>
<dbReference type="GO" id="GO:0030488">
    <property type="term" value="P:tRNA methylation"/>
    <property type="evidence" value="ECO:0007669"/>
    <property type="project" value="InterPro"/>
</dbReference>
<dbReference type="InterPro" id="IPR044748">
    <property type="entry name" value="Trm3/TARBP1_C"/>
</dbReference>
<keyword evidence="2" id="KW-0808">Transferase</keyword>
<dbReference type="RefSeq" id="XP_052122012.1">
    <property type="nucleotide sequence ID" value="XM_052266052.1"/>
</dbReference>
<proteinExistence type="predicted"/>
<reference evidence="5 6" key="1">
    <citation type="submission" date="2025-04" db="UniProtKB">
        <authorList>
            <consortium name="RefSeq"/>
        </authorList>
    </citation>
    <scope>IDENTIFICATION</scope>
    <source>
        <tissue evidence="5 6">Whole organism</tissue>
    </source>
</reference>
<dbReference type="PANTHER" id="PTHR12029">
    <property type="entry name" value="RNA METHYLTRANSFERASE"/>
    <property type="match status" value="1"/>
</dbReference>
<dbReference type="KEGG" id="foc:113211498"/>
<dbReference type="RefSeq" id="XP_026285664.2">
    <property type="nucleotide sequence ID" value="XM_026429879.2"/>
</dbReference>
<sequence>MEHRSILTAAPKYGTDQLKDEVKSVLEYLGQEEMGKNLNQAILAVCGRFLLGDRLLSSTSEKRKALQTLSTLLRTLNTAILERTGKLRVDATLSKCAMTVALSELRDLSSGTDNCLTLLCDVLRQSLKLMEEGEREEWISSVKTECENALSAEVFGEVTSNVTSLKAEACLHMLEIVLESVVSSYPQKGSEYDDDQKSPTNDLSPFINTCNMKLHQIFVRMVLGQNEGHRAHLLVVLIPLLVKVEGSVQLLRELWDALCGLDCDESGFRSLGTVCALADFFLPVENRSHRLKRFPLVDRPKFWRLLQNGICAQQPLARKQALYLLKRAIDELVRSGKSVNITELEWDVSSANALQAAWQDLFLILEALEEAQAHLVRPVLNILSRQLNSHNTKKKCISLPWMLCAFQRVLLHPSQVITMWGIEVLLGPDGCNVLAGREAQTFCRFIIKSVLPSLNSATLFSADSTIFKTLTEFFCLASRQAGAKNFFSQLLHALSSMPWSPVPLFYISEALAQVPPVACWSSRDLREMQKLVSVTLQTQSIMIRSATQSRLLMSLTHLTDPQQLDLNVVCDLLAAFNRDECLRRGTEAWLGVVRWLCKFVESNCAISWLTSVISNPSKPELALARLVVLLLDARKLDNLDVIAPILEAIEDCEARLYASQGSQNFCMQLLAHLIQESEPLPIHSEEDNTRQIVISFTRGALSNCLSLSGVRLKNAYEMAEYHQTESFLQCLEILFLDPVTLPLLASLNLEALLQAAVDILKSFSEKPPLQVFYAVSIFKFIAIVQEHSCLDRVRPILSEALNAVFTSGQLARPLITHRDSKLPQEVLELQGLLVSTHTQMVWELLAASPEAFKGLDDDAISVVLDAAEVTLEFGGRTAIAPLLLSLKHLLSRLPANLQSHGARLLENCWNAVLDLRRNELFWPALNAFISALMQTSIVIEPGWASSLSLKCGQELLQLGDSVCGVANLLVLSLQSMAQESLQSLLLSPLRSLIVSALIFGPVHRKDQRSTNDTCKFIKSLGERCSANMLIPFGDRSDAAVRAVALQIIFCLGCRKESWRENISDQIVVDLLERDRAPQLRRSRYFGDSQIHRFKNRILQALLILEPSLSSVTKRLLFKWTKENLTTENHQPSVRYQTEWLLVRLLHSRAEEVEDFFEILRKGTDLRASAVCSLVGVLFHTALMIEASASWTHSEIEQYFHNAMETLVPLSMAQHFNVRLHAQVAILQLWQCVNRLNLQSVQALYDVVVRSVCTSLQQASGAGHTRHQHDFYFHAFHPTKYYTLQTIFEELPRLASVTSDEWISVDHLVTAGFRCNAGHIALRNPDDRLKEFQPSPWVQRPLGTSDLDSTDSTVFQKKMIPWKWMDPTEDLVQSLPESLQQSKQLARLSQMDQKPSLIVVASLIDKAPNQGGLARTCEIMGAALVLPSLSCAQDREFRALSMSAEMWIPMCEVKPFQLPQFLADMKSLGYTLVGAEQTAGSSPLNNTSFPEHTVLLLGNEREGVPANILPLLDQCVEVPQCGVVRSLNVHVTGALFMWEYACQHVFKKENVM</sequence>
<dbReference type="OrthoDB" id="241340at2759"/>
<gene>
    <name evidence="5 6" type="primary">LOC113211498</name>
</gene>
<evidence type="ECO:0000259" key="3">
    <source>
        <dbReference type="Pfam" id="PF00588"/>
    </source>
</evidence>
<dbReference type="Pfam" id="PF00588">
    <property type="entry name" value="SpoU_methylase"/>
    <property type="match status" value="1"/>
</dbReference>
<dbReference type="InterPro" id="IPR029026">
    <property type="entry name" value="tRNA_m1G_MTases_N"/>
</dbReference>
<dbReference type="Proteomes" id="UP000504606">
    <property type="component" value="Unplaced"/>
</dbReference>
<evidence type="ECO:0000256" key="1">
    <source>
        <dbReference type="ARBA" id="ARBA00022603"/>
    </source>
</evidence>
<accession>A0A6J1SWP2</accession>
<keyword evidence="4" id="KW-1185">Reference proteome</keyword>
<dbReference type="CDD" id="cd18091">
    <property type="entry name" value="SpoU-like_TRM3-like"/>
    <property type="match status" value="1"/>
</dbReference>
<organism evidence="4 5">
    <name type="scientific">Frankliniella occidentalis</name>
    <name type="common">Western flower thrips</name>
    <name type="synonym">Euthrips occidentalis</name>
    <dbReference type="NCBI Taxonomy" id="133901"/>
    <lineage>
        <taxon>Eukaryota</taxon>
        <taxon>Metazoa</taxon>
        <taxon>Ecdysozoa</taxon>
        <taxon>Arthropoda</taxon>
        <taxon>Hexapoda</taxon>
        <taxon>Insecta</taxon>
        <taxon>Pterygota</taxon>
        <taxon>Neoptera</taxon>
        <taxon>Paraneoptera</taxon>
        <taxon>Thysanoptera</taxon>
        <taxon>Terebrantia</taxon>
        <taxon>Thripoidea</taxon>
        <taxon>Thripidae</taxon>
        <taxon>Frankliniella</taxon>
    </lineage>
</organism>
<dbReference type="InterPro" id="IPR029028">
    <property type="entry name" value="Alpha/beta_knot_MTases"/>
</dbReference>
<name>A0A6J1SWP2_FRAOC</name>
<keyword evidence="1 5" id="KW-0489">Methyltransferase</keyword>
<dbReference type="InterPro" id="IPR001537">
    <property type="entry name" value="SpoU_MeTrfase"/>
</dbReference>
<evidence type="ECO:0000313" key="4">
    <source>
        <dbReference type="Proteomes" id="UP000504606"/>
    </source>
</evidence>
<dbReference type="GeneID" id="113211498"/>
<dbReference type="Gene3D" id="3.40.1280.10">
    <property type="match status" value="1"/>
</dbReference>